<comment type="similarity">
    <text evidence="1">Belongs to the sigma-70 factor family. ECF subfamily.</text>
</comment>
<reference evidence="8 9" key="1">
    <citation type="submission" date="2012-06" db="EMBL/GenBank/DDBJ databases">
        <title>Complete sequence of chromosome of Mycobacterium chubuense NBB4.</title>
        <authorList>
            <consortium name="US DOE Joint Genome Institute"/>
            <person name="Lucas S."/>
            <person name="Han J."/>
            <person name="Lapidus A."/>
            <person name="Cheng J.-F."/>
            <person name="Goodwin L."/>
            <person name="Pitluck S."/>
            <person name="Peters L."/>
            <person name="Mikhailova N."/>
            <person name="Teshima H."/>
            <person name="Detter J.C."/>
            <person name="Han C."/>
            <person name="Tapia R."/>
            <person name="Land M."/>
            <person name="Hauser L."/>
            <person name="Kyrpides N."/>
            <person name="Ivanova N."/>
            <person name="Pagani I."/>
            <person name="Mattes T."/>
            <person name="Holmes A."/>
            <person name="Rutledge P."/>
            <person name="Paulsen I."/>
            <person name="Coleman N."/>
            <person name="Woyke T."/>
        </authorList>
    </citation>
    <scope>NUCLEOTIDE SEQUENCE [LARGE SCALE GENOMIC DNA]</scope>
    <source>
        <strain evidence="8 9">NBB4</strain>
    </source>
</reference>
<dbReference type="NCBIfam" id="TIGR02937">
    <property type="entry name" value="sigma70-ECF"/>
    <property type="match status" value="1"/>
</dbReference>
<dbReference type="PANTHER" id="PTHR43133">
    <property type="entry name" value="RNA POLYMERASE ECF-TYPE SIGMA FACTO"/>
    <property type="match status" value="1"/>
</dbReference>
<keyword evidence="5" id="KW-0804">Transcription</keyword>
<dbReference type="InterPro" id="IPR007627">
    <property type="entry name" value="RNA_pol_sigma70_r2"/>
</dbReference>
<dbReference type="InterPro" id="IPR013324">
    <property type="entry name" value="RNA_pol_sigma_r3/r4-like"/>
</dbReference>
<dbReference type="Gene3D" id="1.10.10.10">
    <property type="entry name" value="Winged helix-like DNA-binding domain superfamily/Winged helix DNA-binding domain"/>
    <property type="match status" value="1"/>
</dbReference>
<dbReference type="NCBIfam" id="NF007228">
    <property type="entry name" value="PRK09646.1"/>
    <property type="match status" value="1"/>
</dbReference>
<dbReference type="Pfam" id="PF04545">
    <property type="entry name" value="Sigma70_r4"/>
    <property type="match status" value="1"/>
</dbReference>
<keyword evidence="3" id="KW-0731">Sigma factor</keyword>
<evidence type="ECO:0000259" key="7">
    <source>
        <dbReference type="Pfam" id="PF04545"/>
    </source>
</evidence>
<evidence type="ECO:0000313" key="8">
    <source>
        <dbReference type="EMBL" id="AFM19014.1"/>
    </source>
</evidence>
<dbReference type="SUPFAM" id="SSF88659">
    <property type="entry name" value="Sigma3 and sigma4 domains of RNA polymerase sigma factors"/>
    <property type="match status" value="1"/>
</dbReference>
<dbReference type="PANTHER" id="PTHR43133:SF66">
    <property type="entry name" value="ECF RNA POLYMERASE SIGMA FACTOR SIGK"/>
    <property type="match status" value="1"/>
</dbReference>
<dbReference type="HOGENOM" id="CLU_047691_9_3_11"/>
<evidence type="ECO:0000256" key="5">
    <source>
        <dbReference type="ARBA" id="ARBA00023163"/>
    </source>
</evidence>
<evidence type="ECO:0000313" key="9">
    <source>
        <dbReference type="Proteomes" id="UP000006057"/>
    </source>
</evidence>
<evidence type="ECO:0000259" key="6">
    <source>
        <dbReference type="Pfam" id="PF04542"/>
    </source>
</evidence>
<feature type="domain" description="RNA polymerase sigma-70 region 2" evidence="6">
    <location>
        <begin position="64"/>
        <end position="130"/>
    </location>
</feature>
<dbReference type="EMBL" id="CP003053">
    <property type="protein sequence ID" value="AFM19014.1"/>
    <property type="molecule type" value="Genomic_DNA"/>
</dbReference>
<accession>I4BP07</accession>
<name>I4BP07_MYCCN</name>
<dbReference type="InterPro" id="IPR039425">
    <property type="entry name" value="RNA_pol_sigma-70-like"/>
</dbReference>
<dbReference type="PATRIC" id="fig|710421.3.peg.4298"/>
<evidence type="ECO:0000256" key="3">
    <source>
        <dbReference type="ARBA" id="ARBA00023082"/>
    </source>
</evidence>
<organism evidence="8 9">
    <name type="scientific">Mycolicibacterium chubuense (strain NBB4)</name>
    <name type="common">Mycobacterium chubuense</name>
    <dbReference type="NCBI Taxonomy" id="710421"/>
    <lineage>
        <taxon>Bacteria</taxon>
        <taxon>Bacillati</taxon>
        <taxon>Actinomycetota</taxon>
        <taxon>Actinomycetes</taxon>
        <taxon>Mycobacteriales</taxon>
        <taxon>Mycobacteriaceae</taxon>
        <taxon>Mycolicibacterium</taxon>
    </lineage>
</organism>
<evidence type="ECO:0000256" key="2">
    <source>
        <dbReference type="ARBA" id="ARBA00023015"/>
    </source>
</evidence>
<protein>
    <submittedName>
        <fullName evidence="8">RNA polymerase sigma factor, sigma-70 family</fullName>
    </submittedName>
</protein>
<keyword evidence="4" id="KW-0238">DNA-binding</keyword>
<dbReference type="Proteomes" id="UP000006057">
    <property type="component" value="Chromosome"/>
</dbReference>
<dbReference type="InterPro" id="IPR036388">
    <property type="entry name" value="WH-like_DNA-bd_sf"/>
</dbReference>
<dbReference type="Gene3D" id="1.10.1740.10">
    <property type="match status" value="1"/>
</dbReference>
<dbReference type="Pfam" id="PF04542">
    <property type="entry name" value="Sigma70_r2"/>
    <property type="match status" value="1"/>
</dbReference>
<proteinExistence type="inferred from homology"/>
<dbReference type="InterPro" id="IPR007630">
    <property type="entry name" value="RNA_pol_sigma70_r4"/>
</dbReference>
<keyword evidence="9" id="KW-1185">Reference proteome</keyword>
<dbReference type="GO" id="GO:0006352">
    <property type="term" value="P:DNA-templated transcription initiation"/>
    <property type="evidence" value="ECO:0007669"/>
    <property type="project" value="InterPro"/>
</dbReference>
<sequence>MRACRLGSRLSVAHSRFPIPHGGDGVILTALALVGARLRLVTADLDALLRQVARRDVDAFASFYDQTRARVYGLVTRVLRDPGYSEETTQDVYLQVWRSAESYDPSAGSPLAWLMTLAHRRAVDRVRSEQAASTRESRYGAANVDPPSDSVADSVILSDERQQVADCLATLTDTQRECIQLAYYDGLTYVQVSERLSANLATIKSRMRDAIRGLRRCLGVA</sequence>
<dbReference type="SUPFAM" id="SSF88946">
    <property type="entry name" value="Sigma2 domain of RNA polymerase sigma factors"/>
    <property type="match status" value="1"/>
</dbReference>
<dbReference type="OrthoDB" id="9784272at2"/>
<dbReference type="STRING" id="710421.Mycch_4301"/>
<evidence type="ECO:0000256" key="4">
    <source>
        <dbReference type="ARBA" id="ARBA00023125"/>
    </source>
</evidence>
<evidence type="ECO:0000256" key="1">
    <source>
        <dbReference type="ARBA" id="ARBA00010641"/>
    </source>
</evidence>
<dbReference type="CDD" id="cd06171">
    <property type="entry name" value="Sigma70_r4"/>
    <property type="match status" value="1"/>
</dbReference>
<keyword evidence="2" id="KW-0805">Transcription regulation</keyword>
<dbReference type="InterPro" id="IPR014284">
    <property type="entry name" value="RNA_pol_sigma-70_dom"/>
</dbReference>
<dbReference type="eggNOG" id="COG1595">
    <property type="taxonomic scope" value="Bacteria"/>
</dbReference>
<dbReference type="AlphaFoldDB" id="I4BP07"/>
<dbReference type="GO" id="GO:0016987">
    <property type="term" value="F:sigma factor activity"/>
    <property type="evidence" value="ECO:0007669"/>
    <property type="project" value="UniProtKB-KW"/>
</dbReference>
<feature type="domain" description="RNA polymerase sigma-70 region 4" evidence="7">
    <location>
        <begin position="167"/>
        <end position="215"/>
    </location>
</feature>
<dbReference type="KEGG" id="mcb:Mycch_4301"/>
<dbReference type="GO" id="GO:0003677">
    <property type="term" value="F:DNA binding"/>
    <property type="evidence" value="ECO:0007669"/>
    <property type="project" value="UniProtKB-KW"/>
</dbReference>
<gene>
    <name evidence="8" type="ordered locus">Mycch_4301</name>
</gene>
<dbReference type="InterPro" id="IPR013325">
    <property type="entry name" value="RNA_pol_sigma_r2"/>
</dbReference>